<proteinExistence type="predicted"/>
<dbReference type="EMBL" id="QKXC01000316">
    <property type="protein sequence ID" value="RBR07408.1"/>
    <property type="molecule type" value="Genomic_DNA"/>
</dbReference>
<accession>A0A366QT12</accession>
<feature type="compositionally biased region" description="Polar residues" evidence="1">
    <location>
        <begin position="182"/>
        <end position="200"/>
    </location>
</feature>
<name>A0A366QT12_9HYPO</name>
<sequence>MEHFPVDCAFGCDHALSFDSFDLRRLTGTAVSEGWAKQQIEQVLSSYERARAVMSRQGIHELCSYLKTALDLNLILSKIRRKVVGVGKYFRSGPCPYYPFFFAVQAIFEEGDGALRKMYSTMEQHWGVRLDPKQPFYPHLDNAERERVLFMGRQETENRIPPVLKHSSRPSSSNSQIIAVDDNSSLSNVQESTNNSSNATPDKYQQELINIQNEFGKRLSEVQSRIQEEKAGSWEATQGEFDEAYEKAKELHMHAAQAQKYTDKAQDHITKAQECNDQAQQHVETAVEMAKSLMERFVSVGGGERLSKRLRKN</sequence>
<dbReference type="GeneID" id="42000076"/>
<gene>
    <name evidence="2" type="ORF">FIESC28_10649</name>
</gene>
<organism evidence="2 3">
    <name type="scientific">Fusarium coffeatum</name>
    <dbReference type="NCBI Taxonomy" id="231269"/>
    <lineage>
        <taxon>Eukaryota</taxon>
        <taxon>Fungi</taxon>
        <taxon>Dikarya</taxon>
        <taxon>Ascomycota</taxon>
        <taxon>Pezizomycotina</taxon>
        <taxon>Sordariomycetes</taxon>
        <taxon>Hypocreomycetidae</taxon>
        <taxon>Hypocreales</taxon>
        <taxon>Nectriaceae</taxon>
        <taxon>Fusarium</taxon>
        <taxon>Fusarium incarnatum-equiseti species complex</taxon>
    </lineage>
</organism>
<dbReference type="Proteomes" id="UP000253153">
    <property type="component" value="Unassembled WGS sequence"/>
</dbReference>
<evidence type="ECO:0000313" key="3">
    <source>
        <dbReference type="Proteomes" id="UP000253153"/>
    </source>
</evidence>
<comment type="caution">
    <text evidence="2">The sequence shown here is derived from an EMBL/GenBank/DDBJ whole genome shotgun (WGS) entry which is preliminary data.</text>
</comment>
<protein>
    <submittedName>
        <fullName evidence="2">Uncharacterized protein</fullName>
    </submittedName>
</protein>
<evidence type="ECO:0000313" key="2">
    <source>
        <dbReference type="EMBL" id="RBR07408.1"/>
    </source>
</evidence>
<reference evidence="2 3" key="1">
    <citation type="submission" date="2018-06" db="EMBL/GenBank/DDBJ databases">
        <title>Fusarium incarnatum-equiseti species complex species 28.</title>
        <authorList>
            <person name="Gardiner D.M."/>
        </authorList>
    </citation>
    <scope>NUCLEOTIDE SEQUENCE [LARGE SCALE GENOMIC DNA]</scope>
    <source>
        <strain evidence="2 3">FIESC_28</strain>
    </source>
</reference>
<keyword evidence="3" id="KW-1185">Reference proteome</keyword>
<dbReference type="RefSeq" id="XP_031011142.1">
    <property type="nucleotide sequence ID" value="XM_031164780.1"/>
</dbReference>
<dbReference type="OrthoDB" id="5102578at2759"/>
<dbReference type="AlphaFoldDB" id="A0A366QT12"/>
<evidence type="ECO:0000256" key="1">
    <source>
        <dbReference type="SAM" id="MobiDB-lite"/>
    </source>
</evidence>
<feature type="region of interest" description="Disordered" evidence="1">
    <location>
        <begin position="159"/>
        <end position="203"/>
    </location>
</feature>